<accession>A0A8J3R7R8</accession>
<sequence>MATTDRDPGQMLDWDSDLDWDLGPQRRWNPRVVLLVIVGIVTVLAVTVIVLQTRRAESKEAPVPVRTAPAIALAEPSGREGAAGYPIGFPHSEIGAVSAASATLEGAWTLDRAQAEQAAALYARPDQRKAAREGARAVVQGWRETLDLPPEGKLPEGAALRTQAIGVQWQARSDDQVQVSVLVLVTATKGTGDGASVYSSPYAMNLLMTWLPDARGTGRGDWVNIPDPAPPAVPAAALPDTPEFAAAGWKSLTGPQAPVPTP</sequence>
<gene>
    <name evidence="2" type="ORF">Mth01_31390</name>
</gene>
<comment type="caution">
    <text evidence="2">The sequence shown here is derived from an EMBL/GenBank/DDBJ whole genome shotgun (WGS) entry which is preliminary data.</text>
</comment>
<keyword evidence="1" id="KW-1133">Transmembrane helix</keyword>
<organism evidence="2 3">
    <name type="scientific">Sphaerimonospora thailandensis</name>
    <dbReference type="NCBI Taxonomy" id="795644"/>
    <lineage>
        <taxon>Bacteria</taxon>
        <taxon>Bacillati</taxon>
        <taxon>Actinomycetota</taxon>
        <taxon>Actinomycetes</taxon>
        <taxon>Streptosporangiales</taxon>
        <taxon>Streptosporangiaceae</taxon>
        <taxon>Sphaerimonospora</taxon>
    </lineage>
</organism>
<dbReference type="RefSeq" id="WP_204016586.1">
    <property type="nucleotide sequence ID" value="NZ_BOOG01000026.1"/>
</dbReference>
<dbReference type="Proteomes" id="UP000610966">
    <property type="component" value="Unassembled WGS sequence"/>
</dbReference>
<proteinExistence type="predicted"/>
<name>A0A8J3R7R8_9ACTN</name>
<protein>
    <submittedName>
        <fullName evidence="2">Uncharacterized protein</fullName>
    </submittedName>
</protein>
<keyword evidence="3" id="KW-1185">Reference proteome</keyword>
<feature type="transmembrane region" description="Helical" evidence="1">
    <location>
        <begin position="32"/>
        <end position="51"/>
    </location>
</feature>
<evidence type="ECO:0000256" key="1">
    <source>
        <dbReference type="SAM" id="Phobius"/>
    </source>
</evidence>
<evidence type="ECO:0000313" key="3">
    <source>
        <dbReference type="Proteomes" id="UP000610966"/>
    </source>
</evidence>
<evidence type="ECO:0000313" key="2">
    <source>
        <dbReference type="EMBL" id="GIH70886.1"/>
    </source>
</evidence>
<keyword evidence="1" id="KW-0812">Transmembrane</keyword>
<keyword evidence="1" id="KW-0472">Membrane</keyword>
<reference evidence="2" key="1">
    <citation type="submission" date="2021-01" db="EMBL/GenBank/DDBJ databases">
        <title>Whole genome shotgun sequence of Sphaerimonospora thailandensis NBRC 107569.</title>
        <authorList>
            <person name="Komaki H."/>
            <person name="Tamura T."/>
        </authorList>
    </citation>
    <scope>NUCLEOTIDE SEQUENCE</scope>
    <source>
        <strain evidence="2">NBRC 107569</strain>
    </source>
</reference>
<dbReference type="EMBL" id="BOOG01000026">
    <property type="protein sequence ID" value="GIH70886.1"/>
    <property type="molecule type" value="Genomic_DNA"/>
</dbReference>
<dbReference type="AlphaFoldDB" id="A0A8J3R7R8"/>